<evidence type="ECO:0000256" key="1">
    <source>
        <dbReference type="SAM" id="MobiDB-lite"/>
    </source>
</evidence>
<feature type="non-terminal residue" evidence="2">
    <location>
        <position position="1"/>
    </location>
</feature>
<protein>
    <submittedName>
        <fullName evidence="2">Nuclear factor of activated T-cells, cytoplasmic, calcineurin-dependent 1</fullName>
    </submittedName>
</protein>
<dbReference type="AlphaFoldDB" id="A0A1A7XSY6"/>
<evidence type="ECO:0000313" key="2">
    <source>
        <dbReference type="EMBL" id="SBP21191.1"/>
    </source>
</evidence>
<feature type="region of interest" description="Disordered" evidence="1">
    <location>
        <begin position="1"/>
        <end position="83"/>
    </location>
</feature>
<reference evidence="2" key="2">
    <citation type="submission" date="2016-06" db="EMBL/GenBank/DDBJ databases">
        <title>The genome of a short-lived fish provides insights into sex chromosome evolution and the genetic control of aging.</title>
        <authorList>
            <person name="Reichwald K."/>
            <person name="Felder M."/>
            <person name="Petzold A."/>
            <person name="Koch P."/>
            <person name="Groth M."/>
            <person name="Platzer M."/>
        </authorList>
    </citation>
    <scope>NUCLEOTIDE SEQUENCE</scope>
    <source>
        <tissue evidence="2">Brain</tissue>
    </source>
</reference>
<proteinExistence type="predicted"/>
<dbReference type="EMBL" id="HADW01019791">
    <property type="protein sequence ID" value="SBP21191.1"/>
    <property type="molecule type" value="Transcribed_RNA"/>
</dbReference>
<organism evidence="2">
    <name type="scientific">Iconisemion striatum</name>
    <dbReference type="NCBI Taxonomy" id="60296"/>
    <lineage>
        <taxon>Eukaryota</taxon>
        <taxon>Metazoa</taxon>
        <taxon>Chordata</taxon>
        <taxon>Craniata</taxon>
        <taxon>Vertebrata</taxon>
        <taxon>Euteleostomi</taxon>
        <taxon>Actinopterygii</taxon>
        <taxon>Neopterygii</taxon>
        <taxon>Teleostei</taxon>
        <taxon>Neoteleostei</taxon>
        <taxon>Acanthomorphata</taxon>
        <taxon>Ovalentaria</taxon>
        <taxon>Atherinomorphae</taxon>
        <taxon>Cyprinodontiformes</taxon>
        <taxon>Nothobranchiidae</taxon>
        <taxon>Iconisemion</taxon>
    </lineage>
</organism>
<accession>A0A1A7XSY6</accession>
<reference evidence="2" key="1">
    <citation type="submission" date="2016-05" db="EMBL/GenBank/DDBJ databases">
        <authorList>
            <person name="Lavstsen T."/>
            <person name="Jespersen J.S."/>
        </authorList>
    </citation>
    <scope>NUCLEOTIDE SEQUENCE</scope>
    <source>
        <tissue evidence="2">Brain</tissue>
    </source>
</reference>
<feature type="non-terminal residue" evidence="2">
    <location>
        <position position="83"/>
    </location>
</feature>
<sequence>PKPAPLHPRPRQLLRLQRQKETKPVSALHLRSCHSSNNKDGTTRRLRRSSDVQPPWLRPGAAPKAILPPAGRDPDDLWPPSSG</sequence>
<name>A0A1A7XSY6_9TELE</name>
<gene>
    <name evidence="2" type="primary">NFATC1</name>
</gene>